<name>A0A8H5GQI8_9AGAR</name>
<organism evidence="7 8">
    <name type="scientific">Tetrapyrgos nigripes</name>
    <dbReference type="NCBI Taxonomy" id="182062"/>
    <lineage>
        <taxon>Eukaryota</taxon>
        <taxon>Fungi</taxon>
        <taxon>Dikarya</taxon>
        <taxon>Basidiomycota</taxon>
        <taxon>Agaricomycotina</taxon>
        <taxon>Agaricomycetes</taxon>
        <taxon>Agaricomycetidae</taxon>
        <taxon>Agaricales</taxon>
        <taxon>Marasmiineae</taxon>
        <taxon>Marasmiaceae</taxon>
        <taxon>Tetrapyrgos</taxon>
    </lineage>
</organism>
<evidence type="ECO:0000256" key="2">
    <source>
        <dbReference type="ARBA" id="ARBA00022723"/>
    </source>
</evidence>
<feature type="binding site" evidence="5">
    <location>
        <position position="153"/>
    </location>
    <ligand>
        <name>Mg(2+)</name>
        <dbReference type="ChEBI" id="CHEBI:18420"/>
    </ligand>
</feature>
<dbReference type="InterPro" id="IPR011206">
    <property type="entry name" value="Citrate_lyase_beta/mcl1/mcl2"/>
</dbReference>
<proteinExistence type="predicted"/>
<dbReference type="PIRSF" id="PIRSF015582">
    <property type="entry name" value="Cit_lyase_B"/>
    <property type="match status" value="1"/>
</dbReference>
<dbReference type="AlphaFoldDB" id="A0A8H5GQI8"/>
<dbReference type="Proteomes" id="UP000559256">
    <property type="component" value="Unassembled WGS sequence"/>
</dbReference>
<dbReference type="Gene3D" id="3.20.20.60">
    <property type="entry name" value="Phosphoenolpyruvate-binding domains"/>
    <property type="match status" value="1"/>
</dbReference>
<gene>
    <name evidence="7" type="ORF">D9758_002808</name>
</gene>
<dbReference type="Pfam" id="PF03328">
    <property type="entry name" value="HpcH_HpaI"/>
    <property type="match status" value="1"/>
</dbReference>
<keyword evidence="8" id="KW-1185">Reference proteome</keyword>
<feature type="binding site" evidence="5">
    <location>
        <position position="188"/>
    </location>
    <ligand>
        <name>Mg(2+)</name>
        <dbReference type="ChEBI" id="CHEBI:18420"/>
    </ligand>
</feature>
<dbReference type="PANTHER" id="PTHR32308:SF0">
    <property type="entry name" value="HPCH_HPAI ALDOLASE_CITRATE LYASE DOMAIN-CONTAINING PROTEIN"/>
    <property type="match status" value="1"/>
</dbReference>
<comment type="caution">
    <text evidence="7">The sequence shown here is derived from an EMBL/GenBank/DDBJ whole genome shotgun (WGS) entry which is preliminary data.</text>
</comment>
<keyword evidence="2 5" id="KW-0479">Metal-binding</keyword>
<feature type="domain" description="HpcH/HpaI aldolase/citrate lyase" evidence="6">
    <location>
        <begin position="26"/>
        <end position="263"/>
    </location>
</feature>
<dbReference type="EMBL" id="JAACJM010000013">
    <property type="protein sequence ID" value="KAF5369391.1"/>
    <property type="molecule type" value="Genomic_DNA"/>
</dbReference>
<reference evidence="7 8" key="1">
    <citation type="journal article" date="2020" name="ISME J.">
        <title>Uncovering the hidden diversity of litter-decomposition mechanisms in mushroom-forming fungi.</title>
        <authorList>
            <person name="Floudas D."/>
            <person name="Bentzer J."/>
            <person name="Ahren D."/>
            <person name="Johansson T."/>
            <person name="Persson P."/>
            <person name="Tunlid A."/>
        </authorList>
    </citation>
    <scope>NUCLEOTIDE SEQUENCE [LARGE SCALE GENOMIC DNA]</scope>
    <source>
        <strain evidence="7 8">CBS 291.85</strain>
    </source>
</reference>
<dbReference type="GO" id="GO:0000287">
    <property type="term" value="F:magnesium ion binding"/>
    <property type="evidence" value="ECO:0007669"/>
    <property type="project" value="TreeGrafter"/>
</dbReference>
<dbReference type="InterPro" id="IPR040442">
    <property type="entry name" value="Pyrv_kinase-like_dom_sf"/>
</dbReference>
<dbReference type="PANTHER" id="PTHR32308">
    <property type="entry name" value="LYASE BETA SUBUNIT, PUTATIVE (AFU_ORTHOLOGUE AFUA_4G13030)-RELATED"/>
    <property type="match status" value="1"/>
</dbReference>
<evidence type="ECO:0000256" key="1">
    <source>
        <dbReference type="ARBA" id="ARBA00001946"/>
    </source>
</evidence>
<sequence>MTSTLSRTFTRFSRRAYSTAATTLRRSYLYVPCSSDKLLDKSRSVNSDIIIYDLEDSVSPVPKDKENARNRLQAFLKTTDIPNPERIAVRVNDITTPFFRDDVDQILRSSSVQTLILPKIHSGEDLDYVSSSISTALSASSREKPLRIVPSIESAKGLWNLGNIAGWKTKNVSLNGGVVSAVLFAAEDCKSFLTRHCADTSILRTRSRQELLYTRSQIAIAAKAFGLESVDMVCVHYKDLDYLKEECEDGRRLGFSGKQAIHPSQVDVIQSTFVPTEKEILRAAKILHQMKAAHASQKGAIGLDGEMIDAPMIKQAEKIVNIAKAARLEIPTFH</sequence>
<feature type="binding site" evidence="4">
    <location>
        <position position="153"/>
    </location>
    <ligand>
        <name>substrate</name>
    </ligand>
</feature>
<dbReference type="InterPro" id="IPR005000">
    <property type="entry name" value="Aldolase/citrate-lyase_domain"/>
</dbReference>
<evidence type="ECO:0000313" key="8">
    <source>
        <dbReference type="Proteomes" id="UP000559256"/>
    </source>
</evidence>
<comment type="cofactor">
    <cofactor evidence="1">
        <name>Mg(2+)</name>
        <dbReference type="ChEBI" id="CHEBI:18420"/>
    </cofactor>
</comment>
<dbReference type="SUPFAM" id="SSF51621">
    <property type="entry name" value="Phosphoenolpyruvate/pyruvate domain"/>
    <property type="match status" value="1"/>
</dbReference>
<feature type="binding site" evidence="4">
    <location>
        <position position="90"/>
    </location>
    <ligand>
        <name>substrate</name>
    </ligand>
</feature>
<evidence type="ECO:0000259" key="6">
    <source>
        <dbReference type="Pfam" id="PF03328"/>
    </source>
</evidence>
<keyword evidence="3 5" id="KW-0460">Magnesium</keyword>
<dbReference type="OrthoDB" id="1773at2759"/>
<dbReference type="GO" id="GO:0003824">
    <property type="term" value="F:catalytic activity"/>
    <property type="evidence" value="ECO:0007669"/>
    <property type="project" value="InterPro"/>
</dbReference>
<protein>
    <recommendedName>
        <fullName evidence="6">HpcH/HpaI aldolase/citrate lyase domain-containing protein</fullName>
    </recommendedName>
</protein>
<accession>A0A8H5GQI8</accession>
<dbReference type="GO" id="GO:0006107">
    <property type="term" value="P:oxaloacetate metabolic process"/>
    <property type="evidence" value="ECO:0007669"/>
    <property type="project" value="TreeGrafter"/>
</dbReference>
<evidence type="ECO:0000256" key="4">
    <source>
        <dbReference type="PIRSR" id="PIRSR015582-1"/>
    </source>
</evidence>
<evidence type="ECO:0000256" key="5">
    <source>
        <dbReference type="PIRSR" id="PIRSR015582-2"/>
    </source>
</evidence>
<dbReference type="InterPro" id="IPR015813">
    <property type="entry name" value="Pyrv/PenolPyrv_kinase-like_dom"/>
</dbReference>
<evidence type="ECO:0000256" key="3">
    <source>
        <dbReference type="ARBA" id="ARBA00022842"/>
    </source>
</evidence>
<evidence type="ECO:0000313" key="7">
    <source>
        <dbReference type="EMBL" id="KAF5369391.1"/>
    </source>
</evidence>